<name>A0A0Q3M525_9HYPH</name>
<dbReference type="InterPro" id="IPR036388">
    <property type="entry name" value="WH-like_DNA-bd_sf"/>
</dbReference>
<dbReference type="InterPro" id="IPR050679">
    <property type="entry name" value="Bact_HTH_transcr_reg"/>
</dbReference>
<dbReference type="InterPro" id="IPR000524">
    <property type="entry name" value="Tscrpt_reg_HTH_GntR"/>
</dbReference>
<dbReference type="Pfam" id="PF07702">
    <property type="entry name" value="UTRA"/>
    <property type="match status" value="1"/>
</dbReference>
<dbReference type="AlphaFoldDB" id="A0A0Q3M525"/>
<dbReference type="OrthoDB" id="7173258at2"/>
<keyword evidence="2" id="KW-0238">DNA-binding</keyword>
<dbReference type="Gene3D" id="1.10.10.10">
    <property type="entry name" value="Winged helix-like DNA-binding domain superfamily/Winged helix DNA-binding domain"/>
    <property type="match status" value="1"/>
</dbReference>
<keyword evidence="3" id="KW-0804">Transcription</keyword>
<dbReference type="Proteomes" id="UP000190130">
    <property type="component" value="Unassembled WGS sequence"/>
</dbReference>
<proteinExistence type="predicted"/>
<keyword evidence="1" id="KW-0805">Transcription regulation</keyword>
<dbReference type="InterPro" id="IPR028978">
    <property type="entry name" value="Chorismate_lyase_/UTRA_dom_sf"/>
</dbReference>
<dbReference type="PROSITE" id="PS50949">
    <property type="entry name" value="HTH_GNTR"/>
    <property type="match status" value="1"/>
</dbReference>
<dbReference type="GO" id="GO:0045892">
    <property type="term" value="P:negative regulation of DNA-templated transcription"/>
    <property type="evidence" value="ECO:0007669"/>
    <property type="project" value="TreeGrafter"/>
</dbReference>
<evidence type="ECO:0000259" key="4">
    <source>
        <dbReference type="PROSITE" id="PS50949"/>
    </source>
</evidence>
<dbReference type="SUPFAM" id="SSF46785">
    <property type="entry name" value="Winged helix' DNA-binding domain"/>
    <property type="match status" value="1"/>
</dbReference>
<feature type="domain" description="HTH gntR-type" evidence="4">
    <location>
        <begin position="18"/>
        <end position="86"/>
    </location>
</feature>
<dbReference type="Pfam" id="PF00392">
    <property type="entry name" value="GntR"/>
    <property type="match status" value="1"/>
</dbReference>
<sequence length="253" mass="26865">MPAKQQAILQALAGDDPTPRYLRLAGALARLIESEVFQPGDAVPSERDLAQLTGYARVTVRNAIDELIRSGTLSRRHGSGTFVASRIEQPLSVLASFSTDIENRGGRPGSVWLCKELARPKPQETMALGLGPGDGVVRLTRVRTADGEPLAIECAVVPASILPSPDLIETSLYAALAQRGAAPAHGVQRIHAGLATAEEARHLGVPAGSALLRIERRAFLGNGKPVEFTVSAYRGDRYDFVATLKGEAMGPQS</sequence>
<dbReference type="GO" id="GO:0003700">
    <property type="term" value="F:DNA-binding transcription factor activity"/>
    <property type="evidence" value="ECO:0007669"/>
    <property type="project" value="InterPro"/>
</dbReference>
<reference evidence="5 7" key="1">
    <citation type="submission" date="2015-10" db="EMBL/GenBank/DDBJ databases">
        <title>Draft genome of Bosea thiooxidans.</title>
        <authorList>
            <person name="Wang X."/>
        </authorList>
    </citation>
    <scope>NUCLEOTIDE SEQUENCE [LARGE SCALE GENOMIC DNA]</scope>
    <source>
        <strain evidence="5 7">CGMCC 9174</strain>
    </source>
</reference>
<dbReference type="EMBL" id="LMAR01000033">
    <property type="protein sequence ID" value="KQK30849.1"/>
    <property type="molecule type" value="Genomic_DNA"/>
</dbReference>
<protein>
    <submittedName>
        <fullName evidence="6">GntR family transcriptional regulator</fullName>
    </submittedName>
</protein>
<dbReference type="RefSeq" id="WP_055728010.1">
    <property type="nucleotide sequence ID" value="NZ_LMAR01000033.1"/>
</dbReference>
<dbReference type="InterPro" id="IPR036390">
    <property type="entry name" value="WH_DNA-bd_sf"/>
</dbReference>
<dbReference type="PANTHER" id="PTHR44846:SF1">
    <property type="entry name" value="MANNOSYL-D-GLYCERATE TRANSPORT_METABOLISM SYSTEM REPRESSOR MNGR-RELATED"/>
    <property type="match status" value="1"/>
</dbReference>
<dbReference type="PRINTS" id="PR00035">
    <property type="entry name" value="HTHGNTR"/>
</dbReference>
<dbReference type="SUPFAM" id="SSF64288">
    <property type="entry name" value="Chorismate lyase-like"/>
    <property type="match status" value="1"/>
</dbReference>
<evidence type="ECO:0000256" key="3">
    <source>
        <dbReference type="ARBA" id="ARBA00023163"/>
    </source>
</evidence>
<evidence type="ECO:0000313" key="6">
    <source>
        <dbReference type="EMBL" id="SKC08884.1"/>
    </source>
</evidence>
<accession>A0A0Q3M525</accession>
<reference evidence="6 8" key="2">
    <citation type="submission" date="2017-02" db="EMBL/GenBank/DDBJ databases">
        <authorList>
            <person name="Peterson S.W."/>
        </authorList>
    </citation>
    <scope>NUCLEOTIDE SEQUENCE [LARGE SCALE GENOMIC DNA]</scope>
    <source>
        <strain evidence="6 8">DSM 9653</strain>
    </source>
</reference>
<dbReference type="CDD" id="cd07377">
    <property type="entry name" value="WHTH_GntR"/>
    <property type="match status" value="1"/>
</dbReference>
<dbReference type="EMBL" id="FUYX01000013">
    <property type="protein sequence ID" value="SKC08884.1"/>
    <property type="molecule type" value="Genomic_DNA"/>
</dbReference>
<evidence type="ECO:0000256" key="2">
    <source>
        <dbReference type="ARBA" id="ARBA00023125"/>
    </source>
</evidence>
<dbReference type="STRING" id="53254.SAMN05660750_04184"/>
<keyword evidence="7" id="KW-1185">Reference proteome</keyword>
<evidence type="ECO:0000313" key="8">
    <source>
        <dbReference type="Proteomes" id="UP000190130"/>
    </source>
</evidence>
<dbReference type="Gene3D" id="3.40.1410.10">
    <property type="entry name" value="Chorismate lyase-like"/>
    <property type="match status" value="1"/>
</dbReference>
<organism evidence="5 7">
    <name type="scientific">Bosea thiooxidans</name>
    <dbReference type="NCBI Taxonomy" id="53254"/>
    <lineage>
        <taxon>Bacteria</taxon>
        <taxon>Pseudomonadati</taxon>
        <taxon>Pseudomonadota</taxon>
        <taxon>Alphaproteobacteria</taxon>
        <taxon>Hyphomicrobiales</taxon>
        <taxon>Boseaceae</taxon>
        <taxon>Bosea</taxon>
    </lineage>
</organism>
<dbReference type="InterPro" id="IPR011663">
    <property type="entry name" value="UTRA"/>
</dbReference>
<dbReference type="PANTHER" id="PTHR44846">
    <property type="entry name" value="MANNOSYL-D-GLYCERATE TRANSPORT/METABOLISM SYSTEM REPRESSOR MNGR-RELATED"/>
    <property type="match status" value="1"/>
</dbReference>
<gene>
    <name evidence="5" type="ORF">ARD30_12035</name>
    <name evidence="6" type="ORF">SAMN05660750_04184</name>
</gene>
<evidence type="ECO:0000313" key="7">
    <source>
        <dbReference type="Proteomes" id="UP000051562"/>
    </source>
</evidence>
<dbReference type="GO" id="GO:0003677">
    <property type="term" value="F:DNA binding"/>
    <property type="evidence" value="ECO:0007669"/>
    <property type="project" value="UniProtKB-KW"/>
</dbReference>
<dbReference type="SMART" id="SM00345">
    <property type="entry name" value="HTH_GNTR"/>
    <property type="match status" value="1"/>
</dbReference>
<evidence type="ECO:0000256" key="1">
    <source>
        <dbReference type="ARBA" id="ARBA00023015"/>
    </source>
</evidence>
<dbReference type="SMART" id="SM00866">
    <property type="entry name" value="UTRA"/>
    <property type="match status" value="1"/>
</dbReference>
<dbReference type="Proteomes" id="UP000051562">
    <property type="component" value="Unassembled WGS sequence"/>
</dbReference>
<evidence type="ECO:0000313" key="5">
    <source>
        <dbReference type="EMBL" id="KQK30849.1"/>
    </source>
</evidence>